<name>A0A085WLI0_9BACT</name>
<keyword evidence="1" id="KW-0812">Transmembrane</keyword>
<gene>
    <name evidence="2" type="ORF">DB31_7780</name>
</gene>
<keyword evidence="1" id="KW-1133">Transmembrane helix</keyword>
<accession>A0A085WLI0</accession>
<feature type="transmembrane region" description="Helical" evidence="1">
    <location>
        <begin position="150"/>
        <end position="169"/>
    </location>
</feature>
<organism evidence="2 3">
    <name type="scientific">Hyalangium minutum</name>
    <dbReference type="NCBI Taxonomy" id="394096"/>
    <lineage>
        <taxon>Bacteria</taxon>
        <taxon>Pseudomonadati</taxon>
        <taxon>Myxococcota</taxon>
        <taxon>Myxococcia</taxon>
        <taxon>Myxococcales</taxon>
        <taxon>Cystobacterineae</taxon>
        <taxon>Archangiaceae</taxon>
        <taxon>Hyalangium</taxon>
    </lineage>
</organism>
<feature type="transmembrane region" description="Helical" evidence="1">
    <location>
        <begin position="101"/>
        <end position="120"/>
    </location>
</feature>
<dbReference type="Proteomes" id="UP000028725">
    <property type="component" value="Unassembled WGS sequence"/>
</dbReference>
<proteinExistence type="predicted"/>
<protein>
    <submittedName>
        <fullName evidence="2">Uncharacterized protein</fullName>
    </submittedName>
</protein>
<dbReference type="AlphaFoldDB" id="A0A085WLI0"/>
<feature type="transmembrane region" description="Helical" evidence="1">
    <location>
        <begin position="75"/>
        <end position="95"/>
    </location>
</feature>
<reference evidence="2 3" key="1">
    <citation type="submission" date="2014-04" db="EMBL/GenBank/DDBJ databases">
        <title>Genome assembly of Hyalangium minutum DSM 14724.</title>
        <authorList>
            <person name="Sharma G."/>
            <person name="Subramanian S."/>
        </authorList>
    </citation>
    <scope>NUCLEOTIDE SEQUENCE [LARGE SCALE GENOMIC DNA]</scope>
    <source>
        <strain evidence="2 3">DSM 14724</strain>
    </source>
</reference>
<dbReference type="RefSeq" id="WP_044189399.1">
    <property type="nucleotide sequence ID" value="NZ_JMCB01000006.1"/>
</dbReference>
<feature type="transmembrane region" description="Helical" evidence="1">
    <location>
        <begin position="240"/>
        <end position="260"/>
    </location>
</feature>
<sequence length="270" mass="28658">MSTADIPLGPAVPARCAAHPEVEATGTCARCGTFFCAGCVRQVFGKAWCATCAARPEVHYLEDFRAKLWGKRDGSAWMALVVGVGFGVAALARLLQPGLPVVPTVAFLVCMAAGVCFFLGLRWAREAFIAVPVLFGLACVLRRSEGIGAFLMFLGVASLPVYFDTRNQLFFRRPVSRKRLERLWHVRENNPMARRALSLGAGALLLPVLAPLAVICGVVGLRRVDPGAVPPVGRKADAIAAIVLGVLVMGVWAAILVPLVSAKVGLSLGK</sequence>
<keyword evidence="3" id="KW-1185">Reference proteome</keyword>
<dbReference type="OrthoDB" id="5382105at2"/>
<feature type="transmembrane region" description="Helical" evidence="1">
    <location>
        <begin position="196"/>
        <end position="220"/>
    </location>
</feature>
<comment type="caution">
    <text evidence="2">The sequence shown here is derived from an EMBL/GenBank/DDBJ whole genome shotgun (WGS) entry which is preliminary data.</text>
</comment>
<keyword evidence="1" id="KW-0472">Membrane</keyword>
<dbReference type="STRING" id="394096.DB31_7780"/>
<dbReference type="EMBL" id="JMCB01000006">
    <property type="protein sequence ID" value="KFE68543.1"/>
    <property type="molecule type" value="Genomic_DNA"/>
</dbReference>
<evidence type="ECO:0000313" key="2">
    <source>
        <dbReference type="EMBL" id="KFE68543.1"/>
    </source>
</evidence>
<evidence type="ECO:0000256" key="1">
    <source>
        <dbReference type="SAM" id="Phobius"/>
    </source>
</evidence>
<evidence type="ECO:0000313" key="3">
    <source>
        <dbReference type="Proteomes" id="UP000028725"/>
    </source>
</evidence>